<dbReference type="Proteomes" id="UP001055879">
    <property type="component" value="Linkage Group LG06"/>
</dbReference>
<comment type="caution">
    <text evidence="1">The sequence shown here is derived from an EMBL/GenBank/DDBJ whole genome shotgun (WGS) entry which is preliminary data.</text>
</comment>
<accession>A0ACB9BER4</accession>
<organism evidence="1 2">
    <name type="scientific">Arctium lappa</name>
    <name type="common">Greater burdock</name>
    <name type="synonym">Lappa major</name>
    <dbReference type="NCBI Taxonomy" id="4217"/>
    <lineage>
        <taxon>Eukaryota</taxon>
        <taxon>Viridiplantae</taxon>
        <taxon>Streptophyta</taxon>
        <taxon>Embryophyta</taxon>
        <taxon>Tracheophyta</taxon>
        <taxon>Spermatophyta</taxon>
        <taxon>Magnoliopsida</taxon>
        <taxon>eudicotyledons</taxon>
        <taxon>Gunneridae</taxon>
        <taxon>Pentapetalae</taxon>
        <taxon>asterids</taxon>
        <taxon>campanulids</taxon>
        <taxon>Asterales</taxon>
        <taxon>Asteraceae</taxon>
        <taxon>Carduoideae</taxon>
        <taxon>Cardueae</taxon>
        <taxon>Arctiinae</taxon>
        <taxon>Arctium</taxon>
    </lineage>
</organism>
<name>A0ACB9BER4_ARCLA</name>
<keyword evidence="2" id="KW-1185">Reference proteome</keyword>
<reference evidence="1 2" key="2">
    <citation type="journal article" date="2022" name="Mol. Ecol. Resour.">
        <title>The genomes of chicory, endive, great burdock and yacon provide insights into Asteraceae paleo-polyploidization history and plant inulin production.</title>
        <authorList>
            <person name="Fan W."/>
            <person name="Wang S."/>
            <person name="Wang H."/>
            <person name="Wang A."/>
            <person name="Jiang F."/>
            <person name="Liu H."/>
            <person name="Zhao H."/>
            <person name="Xu D."/>
            <person name="Zhang Y."/>
        </authorList>
    </citation>
    <scope>NUCLEOTIDE SEQUENCE [LARGE SCALE GENOMIC DNA]</scope>
    <source>
        <strain evidence="2">cv. Niubang</strain>
    </source>
</reference>
<sequence length="647" mass="70663">MAAPPPSQFYPTLFIFLLRLSLLHATPAPPNNHPDLHPLLSFKSTADFSNTLSSWTNSSDPCNNSTAFYGVVCLHNRVTSLVLEGLNLHGRFDSLTSLVKLRLLSLKRNRLTGPIPDLSNLKSLKLLFLSYNQISGAFPPALPSLFRLDLSYNNISGDIPPTINRLKQLLTLRLEENQFSGTIQFLNLPNLMDVNMSKNNITGEIPASLSGFPESVFLNNPGLCGSPLPKCTRHETPSPVVPSSPTSLPSTAAVPDKRISGNRRGGGKMSTVVVVTIIIGDVLVLALVSLLLYCYFCRKSPGKLINGKEEGKRVCTAMMMTPATANSSFEKGRMVFFDGTRRFELEDLLRASAEMLGKGGLGTAYKAVLDDGNVVAVKRLKEVVIGGGKREFEQQMEVLGRLRHTNVVSLEAYYFAKDEKLLVYDYMTNGNLFWLLHGNRGPGRTPLDWSTRLKIAAGAARGLAFVHTSGNTHKLTHGNIKSTNILIDKSGNACVSDVGLSAFTPTTASPRSVGYRAPELSSATNRKSTQKSDIYSFGVLLLELLTGKCPSMVDDGGVVDLPRWVQSVVREEWTAEVFDLELMSFKDTEEEMVGLLHIALSCTSVAPDQRPDMSQVVKMIHDIEGVEMSPRSDMPDSTSNSPSVIEA</sequence>
<evidence type="ECO:0000313" key="2">
    <source>
        <dbReference type="Proteomes" id="UP001055879"/>
    </source>
</evidence>
<gene>
    <name evidence="1" type="ORF">L6452_20973</name>
</gene>
<evidence type="ECO:0000313" key="1">
    <source>
        <dbReference type="EMBL" id="KAI3720063.1"/>
    </source>
</evidence>
<reference evidence="2" key="1">
    <citation type="journal article" date="2022" name="Mol. Ecol. Resour.">
        <title>The genomes of chicory, endive, great burdock and yacon provide insights into Asteraceae palaeo-polyploidization history and plant inulin production.</title>
        <authorList>
            <person name="Fan W."/>
            <person name="Wang S."/>
            <person name="Wang H."/>
            <person name="Wang A."/>
            <person name="Jiang F."/>
            <person name="Liu H."/>
            <person name="Zhao H."/>
            <person name="Xu D."/>
            <person name="Zhang Y."/>
        </authorList>
    </citation>
    <scope>NUCLEOTIDE SEQUENCE [LARGE SCALE GENOMIC DNA]</scope>
    <source>
        <strain evidence="2">cv. Niubang</strain>
    </source>
</reference>
<dbReference type="EMBL" id="CM042052">
    <property type="protein sequence ID" value="KAI3720063.1"/>
    <property type="molecule type" value="Genomic_DNA"/>
</dbReference>
<protein>
    <submittedName>
        <fullName evidence="1">Uncharacterized protein</fullName>
    </submittedName>
</protein>
<proteinExistence type="predicted"/>